<protein>
    <submittedName>
        <fullName evidence="6">LysR family transcriptional regulator</fullName>
    </submittedName>
</protein>
<keyword evidence="4" id="KW-0804">Transcription</keyword>
<evidence type="ECO:0000259" key="5">
    <source>
        <dbReference type="PROSITE" id="PS50931"/>
    </source>
</evidence>
<dbReference type="PROSITE" id="PS50931">
    <property type="entry name" value="HTH_LYSR"/>
    <property type="match status" value="1"/>
</dbReference>
<dbReference type="OrthoDB" id="9803735at2"/>
<gene>
    <name evidence="6" type="ORF">EHV15_32610</name>
</gene>
<reference evidence="6 7" key="1">
    <citation type="submission" date="2018-11" db="EMBL/GenBank/DDBJ databases">
        <title>Genome sequencing of Paenibacillus sp. KCOM 3021 (= ChDC PVNT-B20).</title>
        <authorList>
            <person name="Kook J.-K."/>
            <person name="Park S.-N."/>
            <person name="Lim Y.K."/>
        </authorList>
    </citation>
    <scope>NUCLEOTIDE SEQUENCE [LARGE SCALE GENOMIC DNA]</scope>
    <source>
        <strain evidence="6 7">KCOM 3021</strain>
    </source>
</reference>
<dbReference type="GO" id="GO:0005829">
    <property type="term" value="C:cytosol"/>
    <property type="evidence" value="ECO:0007669"/>
    <property type="project" value="TreeGrafter"/>
</dbReference>
<proteinExistence type="inferred from homology"/>
<evidence type="ECO:0000256" key="1">
    <source>
        <dbReference type="ARBA" id="ARBA00009437"/>
    </source>
</evidence>
<dbReference type="InterPro" id="IPR036390">
    <property type="entry name" value="WH_DNA-bd_sf"/>
</dbReference>
<sequence length="297" mass="33906">MEIKQLEYFMAVCEEMHFTRAAEKLGIAQPTLSLQIRSLETELNTLLFDRIGKRIALTEAGSILYRQGKQLLQNLQNTFTEIHELREMQGGHLSVSVLPAELDYRITPLFIQFHKQYPKVHLKIYSSVEIYKQVLDHEIDLGITALRTPDERLVTIPLSQEEYVLVVSENHELADREAIPLAELKQIPMVMYPKGFTGRELVEDWCRKAGFELNTIVEAGSGLSTFTFVRENVGATVMPLPLVLSVKDPALRCIPITDAPPIREIGMIYRADRYLGFAAREFMKMARATLKTTNQRL</sequence>
<dbReference type="PANTHER" id="PTHR30419">
    <property type="entry name" value="HTH-TYPE TRANSCRIPTIONAL REGULATOR YBHD"/>
    <property type="match status" value="1"/>
</dbReference>
<keyword evidence="7" id="KW-1185">Reference proteome</keyword>
<keyword evidence="2" id="KW-0805">Transcription regulation</keyword>
<evidence type="ECO:0000313" key="7">
    <source>
        <dbReference type="Proteomes" id="UP000267017"/>
    </source>
</evidence>
<dbReference type="Pfam" id="PF00126">
    <property type="entry name" value="HTH_1"/>
    <property type="match status" value="1"/>
</dbReference>
<dbReference type="SUPFAM" id="SSF46785">
    <property type="entry name" value="Winged helix' DNA-binding domain"/>
    <property type="match status" value="1"/>
</dbReference>
<keyword evidence="3" id="KW-0238">DNA-binding</keyword>
<dbReference type="SUPFAM" id="SSF53850">
    <property type="entry name" value="Periplasmic binding protein-like II"/>
    <property type="match status" value="1"/>
</dbReference>
<dbReference type="PRINTS" id="PR00039">
    <property type="entry name" value="HTHLYSR"/>
</dbReference>
<dbReference type="RefSeq" id="WP_128634922.1">
    <property type="nucleotide sequence ID" value="NZ_RRCN01000001.1"/>
</dbReference>
<dbReference type="InterPro" id="IPR050950">
    <property type="entry name" value="HTH-type_LysR_regulators"/>
</dbReference>
<feature type="domain" description="HTH lysR-type" evidence="5">
    <location>
        <begin position="1"/>
        <end position="58"/>
    </location>
</feature>
<evidence type="ECO:0000313" key="6">
    <source>
        <dbReference type="EMBL" id="RRJ67142.1"/>
    </source>
</evidence>
<dbReference type="CDD" id="cd05466">
    <property type="entry name" value="PBP2_LTTR_substrate"/>
    <property type="match status" value="1"/>
</dbReference>
<dbReference type="InterPro" id="IPR005119">
    <property type="entry name" value="LysR_subst-bd"/>
</dbReference>
<dbReference type="InterPro" id="IPR036388">
    <property type="entry name" value="WH-like_DNA-bd_sf"/>
</dbReference>
<evidence type="ECO:0000256" key="3">
    <source>
        <dbReference type="ARBA" id="ARBA00023125"/>
    </source>
</evidence>
<organism evidence="6 7">
    <name type="scientific">Paenibacillus oralis</name>
    <dbReference type="NCBI Taxonomy" id="2490856"/>
    <lineage>
        <taxon>Bacteria</taxon>
        <taxon>Bacillati</taxon>
        <taxon>Bacillota</taxon>
        <taxon>Bacilli</taxon>
        <taxon>Bacillales</taxon>
        <taxon>Paenibacillaceae</taxon>
        <taxon>Paenibacillus</taxon>
    </lineage>
</organism>
<comment type="similarity">
    <text evidence="1">Belongs to the LysR transcriptional regulatory family.</text>
</comment>
<dbReference type="EMBL" id="RRCN01000001">
    <property type="protein sequence ID" value="RRJ67142.1"/>
    <property type="molecule type" value="Genomic_DNA"/>
</dbReference>
<dbReference type="Gene3D" id="3.40.190.290">
    <property type="match status" value="1"/>
</dbReference>
<dbReference type="Gene3D" id="1.10.10.10">
    <property type="entry name" value="Winged helix-like DNA-binding domain superfamily/Winged helix DNA-binding domain"/>
    <property type="match status" value="1"/>
</dbReference>
<name>A0A3P3U9W1_9BACL</name>
<dbReference type="InterPro" id="IPR000847">
    <property type="entry name" value="LysR_HTH_N"/>
</dbReference>
<evidence type="ECO:0000256" key="4">
    <source>
        <dbReference type="ARBA" id="ARBA00023163"/>
    </source>
</evidence>
<dbReference type="GO" id="GO:0003677">
    <property type="term" value="F:DNA binding"/>
    <property type="evidence" value="ECO:0007669"/>
    <property type="project" value="UniProtKB-KW"/>
</dbReference>
<dbReference type="FunFam" id="1.10.10.10:FF:000001">
    <property type="entry name" value="LysR family transcriptional regulator"/>
    <property type="match status" value="1"/>
</dbReference>
<dbReference type="Proteomes" id="UP000267017">
    <property type="component" value="Unassembled WGS sequence"/>
</dbReference>
<dbReference type="PANTHER" id="PTHR30419:SF8">
    <property type="entry name" value="NITROGEN ASSIMILATION TRANSCRIPTIONAL ACTIVATOR-RELATED"/>
    <property type="match status" value="1"/>
</dbReference>
<accession>A0A3P3U9W1</accession>
<dbReference type="Pfam" id="PF03466">
    <property type="entry name" value="LysR_substrate"/>
    <property type="match status" value="1"/>
</dbReference>
<evidence type="ECO:0000256" key="2">
    <source>
        <dbReference type="ARBA" id="ARBA00023015"/>
    </source>
</evidence>
<dbReference type="GO" id="GO:0003700">
    <property type="term" value="F:DNA-binding transcription factor activity"/>
    <property type="evidence" value="ECO:0007669"/>
    <property type="project" value="InterPro"/>
</dbReference>
<comment type="caution">
    <text evidence="6">The sequence shown here is derived from an EMBL/GenBank/DDBJ whole genome shotgun (WGS) entry which is preliminary data.</text>
</comment>
<dbReference type="AlphaFoldDB" id="A0A3P3U9W1"/>